<evidence type="ECO:0000259" key="11">
    <source>
        <dbReference type="SMART" id="SM00481"/>
    </source>
</evidence>
<dbReference type="CDD" id="cd04485">
    <property type="entry name" value="DnaE_OBF"/>
    <property type="match status" value="1"/>
</dbReference>
<accession>A0A934K9P1</accession>
<comment type="subcellular location">
    <subcellularLocation>
        <location evidence="1">Cytoplasm</location>
    </subcellularLocation>
</comment>
<dbReference type="GO" id="GO:0006260">
    <property type="term" value="P:DNA replication"/>
    <property type="evidence" value="ECO:0007669"/>
    <property type="project" value="UniProtKB-KW"/>
</dbReference>
<evidence type="ECO:0000256" key="1">
    <source>
        <dbReference type="ARBA" id="ARBA00004496"/>
    </source>
</evidence>
<dbReference type="Pfam" id="PF02811">
    <property type="entry name" value="PHP"/>
    <property type="match status" value="1"/>
</dbReference>
<organism evidence="12 13">
    <name type="scientific">Candidatus Nephthysia bennettiae</name>
    <dbReference type="NCBI Taxonomy" id="3127016"/>
    <lineage>
        <taxon>Bacteria</taxon>
        <taxon>Bacillati</taxon>
        <taxon>Candidatus Dormiibacterota</taxon>
        <taxon>Candidatus Dormibacteria</taxon>
        <taxon>Candidatus Dormibacterales</taxon>
        <taxon>Candidatus Dormibacteraceae</taxon>
        <taxon>Candidatus Nephthysia</taxon>
    </lineage>
</organism>
<dbReference type="SUPFAM" id="SSF89550">
    <property type="entry name" value="PHP domain-like"/>
    <property type="match status" value="1"/>
</dbReference>
<evidence type="ECO:0000256" key="2">
    <source>
        <dbReference type="ARBA" id="ARBA00009496"/>
    </source>
</evidence>
<evidence type="ECO:0000256" key="5">
    <source>
        <dbReference type="ARBA" id="ARBA00022679"/>
    </source>
</evidence>
<dbReference type="InterPro" id="IPR011708">
    <property type="entry name" value="DNA_pol3_alpha_NTPase_dom"/>
</dbReference>
<gene>
    <name evidence="12" type="ORF">JF922_13830</name>
</gene>
<dbReference type="NCBIfam" id="NF005298">
    <property type="entry name" value="PRK06826.1"/>
    <property type="match status" value="1"/>
</dbReference>
<comment type="catalytic activity">
    <reaction evidence="9">
        <text>DNA(n) + a 2'-deoxyribonucleoside 5'-triphosphate = DNA(n+1) + diphosphate</text>
        <dbReference type="Rhea" id="RHEA:22508"/>
        <dbReference type="Rhea" id="RHEA-COMP:17339"/>
        <dbReference type="Rhea" id="RHEA-COMP:17340"/>
        <dbReference type="ChEBI" id="CHEBI:33019"/>
        <dbReference type="ChEBI" id="CHEBI:61560"/>
        <dbReference type="ChEBI" id="CHEBI:173112"/>
        <dbReference type="EC" id="2.7.7.7"/>
    </reaction>
</comment>
<dbReference type="GO" id="GO:0003887">
    <property type="term" value="F:DNA-directed DNA polymerase activity"/>
    <property type="evidence" value="ECO:0007669"/>
    <property type="project" value="UniProtKB-KW"/>
</dbReference>
<dbReference type="InterPro" id="IPR041931">
    <property type="entry name" value="DNA_pol3_alpha_thumb_dom"/>
</dbReference>
<dbReference type="PANTHER" id="PTHR32294">
    <property type="entry name" value="DNA POLYMERASE III SUBUNIT ALPHA"/>
    <property type="match status" value="1"/>
</dbReference>
<dbReference type="InterPro" id="IPR029460">
    <property type="entry name" value="DNAPol_HHH"/>
</dbReference>
<dbReference type="InterPro" id="IPR004365">
    <property type="entry name" value="NA-bd_OB_tRNA"/>
</dbReference>
<dbReference type="EMBL" id="JAEKNR010000142">
    <property type="protein sequence ID" value="MBJ7599143.1"/>
    <property type="molecule type" value="Genomic_DNA"/>
</dbReference>
<dbReference type="NCBIfam" id="TIGR00594">
    <property type="entry name" value="polc"/>
    <property type="match status" value="1"/>
</dbReference>
<evidence type="ECO:0000313" key="12">
    <source>
        <dbReference type="EMBL" id="MBJ7599143.1"/>
    </source>
</evidence>
<dbReference type="InterPro" id="IPR003141">
    <property type="entry name" value="Pol/His_phosphatase_N"/>
</dbReference>
<keyword evidence="8" id="KW-0239">DNA-directed DNA polymerase</keyword>
<dbReference type="InterPro" id="IPR016195">
    <property type="entry name" value="Pol/histidinol_Pase-like"/>
</dbReference>
<proteinExistence type="inferred from homology"/>
<dbReference type="Pfam" id="PF07733">
    <property type="entry name" value="DNA_pol3_alpha"/>
    <property type="match status" value="1"/>
</dbReference>
<dbReference type="EC" id="2.7.7.7" evidence="3"/>
<keyword evidence="7" id="KW-0235">DNA replication</keyword>
<dbReference type="InterPro" id="IPR012340">
    <property type="entry name" value="NA-bd_OB-fold"/>
</dbReference>
<dbReference type="Gene3D" id="2.40.50.140">
    <property type="entry name" value="Nucleic acid-binding proteins"/>
    <property type="match status" value="1"/>
</dbReference>
<keyword evidence="13" id="KW-1185">Reference proteome</keyword>
<evidence type="ECO:0000256" key="4">
    <source>
        <dbReference type="ARBA" id="ARBA00019114"/>
    </source>
</evidence>
<dbReference type="AlphaFoldDB" id="A0A934K9P1"/>
<protein>
    <recommendedName>
        <fullName evidence="4">DNA polymerase III subunit alpha</fullName>
        <ecNumber evidence="3">2.7.7.7</ecNumber>
    </recommendedName>
</protein>
<dbReference type="GO" id="GO:0005737">
    <property type="term" value="C:cytoplasm"/>
    <property type="evidence" value="ECO:0007669"/>
    <property type="project" value="UniProtKB-SubCell"/>
</dbReference>
<keyword evidence="5 12" id="KW-0808">Transferase</keyword>
<comment type="caution">
    <text evidence="12">The sequence shown here is derived from an EMBL/GenBank/DDBJ whole genome shotgun (WGS) entry which is preliminary data.</text>
</comment>
<dbReference type="RefSeq" id="WP_338202582.1">
    <property type="nucleotide sequence ID" value="NZ_JAEKNR010000142.1"/>
</dbReference>
<evidence type="ECO:0000256" key="8">
    <source>
        <dbReference type="ARBA" id="ARBA00022932"/>
    </source>
</evidence>
<dbReference type="PANTHER" id="PTHR32294:SF0">
    <property type="entry name" value="DNA POLYMERASE III SUBUNIT ALPHA"/>
    <property type="match status" value="1"/>
</dbReference>
<reference evidence="12" key="1">
    <citation type="submission" date="2020-10" db="EMBL/GenBank/DDBJ databases">
        <title>Ca. Dormibacterota MAGs.</title>
        <authorList>
            <person name="Montgomery K."/>
        </authorList>
    </citation>
    <scope>NUCLEOTIDE SEQUENCE [LARGE SCALE GENOMIC DNA]</scope>
    <source>
        <strain evidence="12">SC8812_S17_10</strain>
    </source>
</reference>
<evidence type="ECO:0000256" key="6">
    <source>
        <dbReference type="ARBA" id="ARBA00022695"/>
    </source>
</evidence>
<feature type="domain" description="Polymerase/histidinol phosphatase N-terminal" evidence="11">
    <location>
        <begin position="8"/>
        <end position="75"/>
    </location>
</feature>
<dbReference type="InterPro" id="IPR004805">
    <property type="entry name" value="DnaE2/DnaE/PolC"/>
</dbReference>
<evidence type="ECO:0000313" key="13">
    <source>
        <dbReference type="Proteomes" id="UP000612893"/>
    </source>
</evidence>
<dbReference type="Pfam" id="PF01336">
    <property type="entry name" value="tRNA_anti-codon"/>
    <property type="match status" value="1"/>
</dbReference>
<dbReference type="Proteomes" id="UP000612893">
    <property type="component" value="Unassembled WGS sequence"/>
</dbReference>
<sequence>MKAPDSFVHLHNHTEFSLLDGASRIAAMVRRAAELEMPALALTDHGVMYGAVQFYKACRLASVKPIIGLEAYVAPRRLSDREVRADRDPYHLTLLAANGEGYLNLMALCSIGQTQGLYYKPRIDRDVLARHSGGLIALSGCLAGEVATRVTGGDIDAARETVGTYRDIFGADRYLLEMQRHGIPEQDQVNQALVGLGEEFGLRLAATNDLHYVHQHDADAHDVLLCLQTGANFDDPKRWRFGSQDFYLKTPGEMAAGFPDLPQALASTLEVADAIDLRIDLGHSLLPPFEVPEGMNADQYLRQKVAEGLLWRYGEDPRPGARDRMDTELEVIRQTGYASYFLIVWDFYKFARQNGIVTGPGRGSAAGSLVAYCLGITDLDPLEHGLIFERFLNKDRVSMPDIDCDFSVEGRERVIRYVSEKYGSDRVAQIITFSTMASKAAIRDVGRVLDVPLKECDRLAKLVPVWQGRSKSLEDAIKEVPDFREAYQSGQQRGPDGRPYDLKRLVDVARALEGVSRNVSVHAAGVVIAPDALVRYTPLQYGPRSSGGQEEGQRQVITQYDMTAVQEIGLLKMDFLGLQNLDIISTCLKLIKERQGRDIELGKLGFGDSKTFDLISAADTGGVFQLDGSGMRRMLQEMKPQSFEDVTAAVALFRPGPMQNIPAYVARKHGRESIEYMHESLEPILRDTYGVMIYQEQVMMAARELAGFTLSEADILRAAMGKKDKAKMALQREKFIAGCIANAITQTKSEQLFDAIAKFAEYGFNRAHAAAYAVISYQTAYLKANYPIEYMTSLLIHYQGSADKVATAIVDCKKRGIDVLPPEINESGSDFSIAGDRIRFGLAAIKNVGRNAVEVIVREREARGAYGSLDDLCERIAGSQDVNARALESLVRSGACDSLGERNQLLATLEMARQRAERARRDRESGQTSLFGLVEAPEMVSSDYLVRAEPMNDEEKLRSEKELLGLYLSDHPLNRIEAELAQLTDTQAVELSAELSGNEVRVGGLLRSARRVVTRKGQIMAYAELEDLTGTIEVTFFPRAYEQLHRDRLDEPDRVIVVQGRVEPARSSSNNRTAVTVDEELDAEEEAEEVAVVAEAAWAWDDPECVPVERQQTAHVDVPESGLEVIEQIAALLARHPGPDEVMLHFQVQGKHVTLQVGERFKVAAGPALKSELDAHFGREVTRLETVRPRASSGNGNGNGRGNGRHGNGRASSG</sequence>
<dbReference type="SMART" id="SM00481">
    <property type="entry name" value="POLIIIAc"/>
    <property type="match status" value="1"/>
</dbReference>
<dbReference type="Gene3D" id="1.10.10.1600">
    <property type="entry name" value="Bacterial DNA polymerase III alpha subunit, thumb domain"/>
    <property type="match status" value="1"/>
</dbReference>
<dbReference type="CDD" id="cd12113">
    <property type="entry name" value="PHP_PolIIIA_DnaE3"/>
    <property type="match status" value="1"/>
</dbReference>
<keyword evidence="6 12" id="KW-0548">Nucleotidyltransferase</keyword>
<comment type="similarity">
    <text evidence="2">Belongs to the DNA polymerase type-C family. DnaE subfamily.</text>
</comment>
<evidence type="ECO:0000256" key="10">
    <source>
        <dbReference type="SAM" id="MobiDB-lite"/>
    </source>
</evidence>
<evidence type="ECO:0000256" key="9">
    <source>
        <dbReference type="ARBA" id="ARBA00049244"/>
    </source>
</evidence>
<dbReference type="InterPro" id="IPR004013">
    <property type="entry name" value="PHP_dom"/>
</dbReference>
<dbReference type="Gene3D" id="3.20.20.140">
    <property type="entry name" value="Metal-dependent hydrolases"/>
    <property type="match status" value="1"/>
</dbReference>
<dbReference type="Pfam" id="PF14579">
    <property type="entry name" value="HHH_6"/>
    <property type="match status" value="1"/>
</dbReference>
<dbReference type="Pfam" id="PF17657">
    <property type="entry name" value="DNA_pol3_finger"/>
    <property type="match status" value="1"/>
</dbReference>
<dbReference type="NCBIfam" id="NF004226">
    <property type="entry name" value="PRK05673.1"/>
    <property type="match status" value="1"/>
</dbReference>
<evidence type="ECO:0000256" key="3">
    <source>
        <dbReference type="ARBA" id="ARBA00012417"/>
    </source>
</evidence>
<dbReference type="InterPro" id="IPR040982">
    <property type="entry name" value="DNA_pol3_finger"/>
</dbReference>
<evidence type="ECO:0000256" key="7">
    <source>
        <dbReference type="ARBA" id="ARBA00022705"/>
    </source>
</evidence>
<name>A0A934K9P1_9BACT</name>
<feature type="region of interest" description="Disordered" evidence="10">
    <location>
        <begin position="1187"/>
        <end position="1214"/>
    </location>
</feature>
<dbReference type="Gene3D" id="1.10.150.870">
    <property type="match status" value="1"/>
</dbReference>